<dbReference type="HOGENOM" id="CLU_010693_0_0_1"/>
<dbReference type="OrthoDB" id="2393824at2759"/>
<keyword evidence="3" id="KW-1185">Reference proteome</keyword>
<sequence length="640" mass="71595">MGTILSCSLSNICSNLHLAEDKADLYIVINEAQMAVNMYLACFMSQDFKTMCPILHKLITNWAKAIPDTQTQAFVATCIITGTGLNMGLIRNALSLTMCKSDKVYRVAHSGIFDTISSQCNYVLPFLPPDLAKTVSGSVLLERMFYWLHGRHCFTAEFVMMLLQADFHNPHILLSDYIKHVTGFYLTNAPAKFAIRESLPNLEFSTEALKVDQITDNMLLMLKVREACHDYALHTIVPQYIGVTKDIDLVQHGLAWFKTRLMVEVHTGKTKYEYFVTVDEPLVLLACSAYLNNVCGSRAKPGNDYSLHGQVMKDIKVHYPHNGRNGFKDVIATYFAMEFADPVPLSSIFNSVSPKYCRAELLCCKAQLMAFHRSHANGKNIDSWGTFDIRPGHEQELAGCLGSSNTRSLDSIDAQSAPPSWLCFEGRHAFCFPSNLMGPNILFLLKLTKDNDSDYFSFIWVTVQCKNHNSYRCLPDGALIDAVKMTTPNRFFILHNQNVNTASASQKRNRLEVLDALSKLPNKEPLAGVDLPEIYSNREHQLQELLEQACIAYYRNQNGIEDGFKSEGEELEDADVNSCGDAVIADAGSVFTDDAMGVDGDSSLTSDSSQDDKEMPDTNRKRRTAPVQLRALKRTKLGSR</sequence>
<accession>V2XC06</accession>
<protein>
    <submittedName>
        <fullName evidence="2">Uncharacterized protein</fullName>
    </submittedName>
</protein>
<comment type="caution">
    <text evidence="2">The sequence shown here is derived from an EMBL/GenBank/DDBJ whole genome shotgun (WGS) entry which is preliminary data.</text>
</comment>
<feature type="compositionally biased region" description="Basic residues" evidence="1">
    <location>
        <begin position="631"/>
        <end position="640"/>
    </location>
</feature>
<evidence type="ECO:0000313" key="2">
    <source>
        <dbReference type="EMBL" id="ESK90356.1"/>
    </source>
</evidence>
<dbReference type="KEGG" id="mrr:Moror_13729"/>
<dbReference type="AlphaFoldDB" id="V2XC06"/>
<organism evidence="2 3">
    <name type="scientific">Moniliophthora roreri (strain MCA 2997)</name>
    <name type="common">Cocoa frosty pod rot fungus</name>
    <name type="synonym">Crinipellis roreri</name>
    <dbReference type="NCBI Taxonomy" id="1381753"/>
    <lineage>
        <taxon>Eukaryota</taxon>
        <taxon>Fungi</taxon>
        <taxon>Dikarya</taxon>
        <taxon>Basidiomycota</taxon>
        <taxon>Agaricomycotina</taxon>
        <taxon>Agaricomycetes</taxon>
        <taxon>Agaricomycetidae</taxon>
        <taxon>Agaricales</taxon>
        <taxon>Marasmiineae</taxon>
        <taxon>Marasmiaceae</taxon>
        <taxon>Moniliophthora</taxon>
    </lineage>
</organism>
<gene>
    <name evidence="2" type="ORF">Moror_13729</name>
</gene>
<reference evidence="2 3" key="1">
    <citation type="journal article" date="2014" name="BMC Genomics">
        <title>Genome and secretome analysis of the hemibiotrophic fungal pathogen, Moniliophthora roreri, which causes frosty pod rot disease of cacao: mechanisms of the biotrophic and necrotrophic phases.</title>
        <authorList>
            <person name="Meinhardt L.W."/>
            <person name="Costa G.G.L."/>
            <person name="Thomazella D.P.T."/>
            <person name="Teixeira P.J.P.L."/>
            <person name="Carazzolle M.F."/>
            <person name="Schuster S.C."/>
            <person name="Carlson J.E."/>
            <person name="Guiltinan M.J."/>
            <person name="Mieczkowski P."/>
            <person name="Farmer A."/>
            <person name="Ramaraj T."/>
            <person name="Crozier J."/>
            <person name="Davis R.E."/>
            <person name="Shao J."/>
            <person name="Melnick R.L."/>
            <person name="Pereira G.A.G."/>
            <person name="Bailey B.A."/>
        </authorList>
    </citation>
    <scope>NUCLEOTIDE SEQUENCE [LARGE SCALE GENOMIC DNA]</scope>
    <source>
        <strain evidence="2 3">MCA 2997</strain>
    </source>
</reference>
<feature type="compositionally biased region" description="Low complexity" evidence="1">
    <location>
        <begin position="599"/>
        <end position="608"/>
    </location>
</feature>
<evidence type="ECO:0000313" key="3">
    <source>
        <dbReference type="Proteomes" id="UP000017559"/>
    </source>
</evidence>
<feature type="region of interest" description="Disordered" evidence="1">
    <location>
        <begin position="593"/>
        <end position="640"/>
    </location>
</feature>
<dbReference type="EMBL" id="AWSO01000454">
    <property type="protein sequence ID" value="ESK90356.1"/>
    <property type="molecule type" value="Genomic_DNA"/>
</dbReference>
<dbReference type="Proteomes" id="UP000017559">
    <property type="component" value="Unassembled WGS sequence"/>
</dbReference>
<proteinExistence type="predicted"/>
<feature type="compositionally biased region" description="Basic and acidic residues" evidence="1">
    <location>
        <begin position="610"/>
        <end position="619"/>
    </location>
</feature>
<evidence type="ECO:0000256" key="1">
    <source>
        <dbReference type="SAM" id="MobiDB-lite"/>
    </source>
</evidence>
<name>V2XC06_MONRO</name>